<feature type="region of interest" description="Disordered" evidence="1">
    <location>
        <begin position="1"/>
        <end position="26"/>
    </location>
</feature>
<accession>A0A3N4HLV1</accession>
<organism evidence="2 3">
    <name type="scientific">Ascobolus immersus RN42</name>
    <dbReference type="NCBI Taxonomy" id="1160509"/>
    <lineage>
        <taxon>Eukaryota</taxon>
        <taxon>Fungi</taxon>
        <taxon>Dikarya</taxon>
        <taxon>Ascomycota</taxon>
        <taxon>Pezizomycotina</taxon>
        <taxon>Pezizomycetes</taxon>
        <taxon>Pezizales</taxon>
        <taxon>Ascobolaceae</taxon>
        <taxon>Ascobolus</taxon>
    </lineage>
</organism>
<dbReference type="EMBL" id="ML119835">
    <property type="protein sequence ID" value="RPA73061.1"/>
    <property type="molecule type" value="Genomic_DNA"/>
</dbReference>
<evidence type="ECO:0000313" key="2">
    <source>
        <dbReference type="EMBL" id="RPA73061.1"/>
    </source>
</evidence>
<evidence type="ECO:0000313" key="3">
    <source>
        <dbReference type="Proteomes" id="UP000275078"/>
    </source>
</evidence>
<proteinExistence type="predicted"/>
<keyword evidence="3" id="KW-1185">Reference proteome</keyword>
<evidence type="ECO:0000256" key="1">
    <source>
        <dbReference type="SAM" id="MobiDB-lite"/>
    </source>
</evidence>
<name>A0A3N4HLV1_ASCIM</name>
<protein>
    <submittedName>
        <fullName evidence="2">Uncharacterized protein</fullName>
    </submittedName>
</protein>
<gene>
    <name evidence="2" type="ORF">BJ508DRAFT_366917</name>
</gene>
<sequence length="119" mass="12565">MASSSTVSTRARPDPPPAGPELDDLGPESIDILCKALNVAQEGRRKEDVHDSIMEAITDITVNLLDPSFTTGKKYDDDVPDDLIGLAAVKALCRAKNLSDAGTCDAVCSGGWKGDGRSY</sequence>
<dbReference type="Proteomes" id="UP000275078">
    <property type="component" value="Unassembled WGS sequence"/>
</dbReference>
<reference evidence="2 3" key="1">
    <citation type="journal article" date="2018" name="Nat. Ecol. Evol.">
        <title>Pezizomycetes genomes reveal the molecular basis of ectomycorrhizal truffle lifestyle.</title>
        <authorList>
            <person name="Murat C."/>
            <person name="Payen T."/>
            <person name="Noel B."/>
            <person name="Kuo A."/>
            <person name="Morin E."/>
            <person name="Chen J."/>
            <person name="Kohler A."/>
            <person name="Krizsan K."/>
            <person name="Balestrini R."/>
            <person name="Da Silva C."/>
            <person name="Montanini B."/>
            <person name="Hainaut M."/>
            <person name="Levati E."/>
            <person name="Barry K.W."/>
            <person name="Belfiori B."/>
            <person name="Cichocki N."/>
            <person name="Clum A."/>
            <person name="Dockter R.B."/>
            <person name="Fauchery L."/>
            <person name="Guy J."/>
            <person name="Iotti M."/>
            <person name="Le Tacon F."/>
            <person name="Lindquist E.A."/>
            <person name="Lipzen A."/>
            <person name="Malagnac F."/>
            <person name="Mello A."/>
            <person name="Molinier V."/>
            <person name="Miyauchi S."/>
            <person name="Poulain J."/>
            <person name="Riccioni C."/>
            <person name="Rubini A."/>
            <person name="Sitrit Y."/>
            <person name="Splivallo R."/>
            <person name="Traeger S."/>
            <person name="Wang M."/>
            <person name="Zifcakova L."/>
            <person name="Wipf D."/>
            <person name="Zambonelli A."/>
            <person name="Paolocci F."/>
            <person name="Nowrousian M."/>
            <person name="Ottonello S."/>
            <person name="Baldrian P."/>
            <person name="Spatafora J.W."/>
            <person name="Henrissat B."/>
            <person name="Nagy L.G."/>
            <person name="Aury J.M."/>
            <person name="Wincker P."/>
            <person name="Grigoriev I.V."/>
            <person name="Bonfante P."/>
            <person name="Martin F.M."/>
        </authorList>
    </citation>
    <scope>NUCLEOTIDE SEQUENCE [LARGE SCALE GENOMIC DNA]</scope>
    <source>
        <strain evidence="2 3">RN42</strain>
    </source>
</reference>
<dbReference type="AlphaFoldDB" id="A0A3N4HLV1"/>